<name>A0A1I0VET5_SELRU</name>
<dbReference type="RefSeq" id="WP_143555484.1">
    <property type="nucleotide sequence ID" value="NZ_FOJX01000001.1"/>
</dbReference>
<dbReference type="Proteomes" id="UP000183843">
    <property type="component" value="Unassembled WGS sequence"/>
</dbReference>
<accession>A0A1I0VET5</accession>
<organism evidence="1 2">
    <name type="scientific">Selenomonas ruminantium</name>
    <dbReference type="NCBI Taxonomy" id="971"/>
    <lineage>
        <taxon>Bacteria</taxon>
        <taxon>Bacillati</taxon>
        <taxon>Bacillota</taxon>
        <taxon>Negativicutes</taxon>
        <taxon>Selenomonadales</taxon>
        <taxon>Selenomonadaceae</taxon>
        <taxon>Selenomonas</taxon>
    </lineage>
</organism>
<dbReference type="EMBL" id="FOJX01000001">
    <property type="protein sequence ID" value="SFA74864.1"/>
    <property type="molecule type" value="Genomic_DNA"/>
</dbReference>
<evidence type="ECO:0000313" key="1">
    <source>
        <dbReference type="EMBL" id="SFA74864.1"/>
    </source>
</evidence>
<proteinExistence type="predicted"/>
<protein>
    <submittedName>
        <fullName evidence="1">Uncharacterized protein</fullName>
    </submittedName>
</protein>
<dbReference type="AlphaFoldDB" id="A0A1I0VET5"/>
<evidence type="ECO:0000313" key="2">
    <source>
        <dbReference type="Proteomes" id="UP000183843"/>
    </source>
</evidence>
<gene>
    <name evidence="1" type="ORF">SAMN05216587_101551</name>
</gene>
<reference evidence="1 2" key="1">
    <citation type="submission" date="2016-10" db="EMBL/GenBank/DDBJ databases">
        <authorList>
            <person name="de Groot N.N."/>
        </authorList>
    </citation>
    <scope>NUCLEOTIDE SEQUENCE [LARGE SCALE GENOMIC DNA]</scope>
    <source>
        <strain evidence="1 2">L14</strain>
    </source>
</reference>
<sequence length="166" mass="20351">MRLNLISVRISKYNPIHRDINGYYLKHEWISYYDIGKRFPDGILTEDAYLNIENKYLYVVKVLFHVMPIATFRIKDLEVYNRKYKKVLREGEQIPENRINTIVRLIMREMFWCKLVNEYVEVHFGYDYYIYIVFKKGYTVRKIIDYFKIVRAVGLYRENKGPIYYL</sequence>